<evidence type="ECO:0000259" key="3">
    <source>
        <dbReference type="PROSITE" id="PS50977"/>
    </source>
</evidence>
<proteinExistence type="predicted"/>
<sequence length="209" mass="24577">MPDVTNMPPNKREAVLQAAIEEFAERGYEQGSTNRIIQQSGISKGLLFHYLGSKKNVYLFALDYCIQYYVDHIYAKIDDPSPDIIQRILQISLLKTRMYSSTPVMYRMVVTAFVDTPPELNEEMTARNEKLYEDHFQRLMLDGIDFTCFRKEVDVQKGIELLFSAMEVMSKKLMDSYLEKEDRGLGDMEKFHEELKEYLEIFRYGLYQQ</sequence>
<dbReference type="Pfam" id="PF00440">
    <property type="entry name" value="TetR_N"/>
    <property type="match status" value="1"/>
</dbReference>
<dbReference type="STRING" id="1048340.SAMN05444487_104118"/>
<protein>
    <submittedName>
        <fullName evidence="4">Transcriptional regulator, TetR family</fullName>
    </submittedName>
</protein>
<dbReference type="GO" id="GO:0006355">
    <property type="term" value="P:regulation of DNA-templated transcription"/>
    <property type="evidence" value="ECO:0007669"/>
    <property type="project" value="UniProtKB-ARBA"/>
</dbReference>
<dbReference type="EMBL" id="FNNQ01000004">
    <property type="protein sequence ID" value="SDW56025.1"/>
    <property type="molecule type" value="Genomic_DNA"/>
</dbReference>
<dbReference type="SUPFAM" id="SSF48498">
    <property type="entry name" value="Tetracyclin repressor-like, C-terminal domain"/>
    <property type="match status" value="1"/>
</dbReference>
<keyword evidence="5" id="KW-1185">Reference proteome</keyword>
<evidence type="ECO:0000256" key="1">
    <source>
        <dbReference type="ARBA" id="ARBA00023125"/>
    </source>
</evidence>
<feature type="domain" description="HTH tetR-type" evidence="3">
    <location>
        <begin position="9"/>
        <end position="69"/>
    </location>
</feature>
<evidence type="ECO:0000256" key="2">
    <source>
        <dbReference type="PROSITE-ProRule" id="PRU00335"/>
    </source>
</evidence>
<dbReference type="InterPro" id="IPR009057">
    <property type="entry name" value="Homeodomain-like_sf"/>
</dbReference>
<dbReference type="PRINTS" id="PR00455">
    <property type="entry name" value="HTHTETR"/>
</dbReference>
<dbReference type="AlphaFoldDB" id="A0A1H2UIU7"/>
<dbReference type="InterPro" id="IPR050109">
    <property type="entry name" value="HTH-type_TetR-like_transc_reg"/>
</dbReference>
<keyword evidence="1 2" id="KW-0238">DNA-binding</keyword>
<dbReference type="RefSeq" id="WP_091737392.1">
    <property type="nucleotide sequence ID" value="NZ_FNNQ01000004.1"/>
</dbReference>
<accession>A0A1H2UIU7</accession>
<gene>
    <name evidence="4" type="ORF">SAMN05444487_104118</name>
</gene>
<evidence type="ECO:0000313" key="4">
    <source>
        <dbReference type="EMBL" id="SDW56025.1"/>
    </source>
</evidence>
<dbReference type="InterPro" id="IPR036271">
    <property type="entry name" value="Tet_transcr_reg_TetR-rel_C_sf"/>
</dbReference>
<dbReference type="PANTHER" id="PTHR30328:SF54">
    <property type="entry name" value="HTH-TYPE TRANSCRIPTIONAL REPRESSOR SCO4008"/>
    <property type="match status" value="1"/>
</dbReference>
<evidence type="ECO:0000313" key="5">
    <source>
        <dbReference type="Proteomes" id="UP000198534"/>
    </source>
</evidence>
<dbReference type="Gene3D" id="1.10.357.10">
    <property type="entry name" value="Tetracycline Repressor, domain 2"/>
    <property type="match status" value="1"/>
</dbReference>
<dbReference type="SUPFAM" id="SSF46689">
    <property type="entry name" value="Homeodomain-like"/>
    <property type="match status" value="1"/>
</dbReference>
<reference evidence="4 5" key="1">
    <citation type="submission" date="2016-10" db="EMBL/GenBank/DDBJ databases">
        <authorList>
            <person name="de Groot N.N."/>
        </authorList>
    </citation>
    <scope>NUCLEOTIDE SEQUENCE [LARGE SCALE GENOMIC DNA]</scope>
    <source>
        <strain evidence="4 5">DSM 45610</strain>
    </source>
</reference>
<feature type="DNA-binding region" description="H-T-H motif" evidence="2">
    <location>
        <begin position="32"/>
        <end position="51"/>
    </location>
</feature>
<dbReference type="PROSITE" id="PS50977">
    <property type="entry name" value="HTH_TETR_2"/>
    <property type="match status" value="1"/>
</dbReference>
<name>A0A1H2UIU7_9BACL</name>
<dbReference type="OrthoDB" id="9780939at2"/>
<organism evidence="4 5">
    <name type="scientific">Marininema mesophilum</name>
    <dbReference type="NCBI Taxonomy" id="1048340"/>
    <lineage>
        <taxon>Bacteria</taxon>
        <taxon>Bacillati</taxon>
        <taxon>Bacillota</taxon>
        <taxon>Bacilli</taxon>
        <taxon>Bacillales</taxon>
        <taxon>Thermoactinomycetaceae</taxon>
        <taxon>Marininema</taxon>
    </lineage>
</organism>
<dbReference type="InterPro" id="IPR001647">
    <property type="entry name" value="HTH_TetR"/>
</dbReference>
<dbReference type="PANTHER" id="PTHR30328">
    <property type="entry name" value="TRANSCRIPTIONAL REPRESSOR"/>
    <property type="match status" value="1"/>
</dbReference>
<dbReference type="Proteomes" id="UP000198534">
    <property type="component" value="Unassembled WGS sequence"/>
</dbReference>
<dbReference type="Gene3D" id="1.10.10.60">
    <property type="entry name" value="Homeodomain-like"/>
    <property type="match status" value="1"/>
</dbReference>
<dbReference type="GO" id="GO:0003677">
    <property type="term" value="F:DNA binding"/>
    <property type="evidence" value="ECO:0007669"/>
    <property type="project" value="UniProtKB-UniRule"/>
</dbReference>